<keyword evidence="1" id="KW-0732">Signal</keyword>
<reference evidence="3" key="1">
    <citation type="submission" date="2018-08" db="EMBL/GenBank/DDBJ databases">
        <authorList>
            <person name="Im W.T."/>
        </authorList>
    </citation>
    <scope>NUCLEOTIDE SEQUENCE [LARGE SCALE GENOMIC DNA]</scope>
    <source>
        <strain evidence="3">LA-28</strain>
    </source>
</reference>
<accession>A0A371X973</accession>
<comment type="caution">
    <text evidence="2">The sequence shown here is derived from an EMBL/GenBank/DDBJ whole genome shotgun (WGS) entry which is preliminary data.</text>
</comment>
<dbReference type="AlphaFoldDB" id="A0A371X973"/>
<name>A0A371X973_9HYPH</name>
<feature type="signal peptide" evidence="1">
    <location>
        <begin position="1"/>
        <end position="28"/>
    </location>
</feature>
<protein>
    <submittedName>
        <fullName evidence="2">Protamine-2 (Modular protein)</fullName>
    </submittedName>
</protein>
<sequence>MERRLFLTGLLGVAGAAAVASVVRPAQALAGVPDMSGGPGILDELDMPANDGEEAIVEPVYHRDWHRPGHPHWRYRRRRRRVWRRVCRRYWHHGRWRHRCRRVRVWVYW</sequence>
<evidence type="ECO:0000313" key="2">
    <source>
        <dbReference type="EMBL" id="RFC65750.1"/>
    </source>
</evidence>
<evidence type="ECO:0000256" key="1">
    <source>
        <dbReference type="SAM" id="SignalP"/>
    </source>
</evidence>
<dbReference type="Proteomes" id="UP000262379">
    <property type="component" value="Unassembled WGS sequence"/>
</dbReference>
<dbReference type="EMBL" id="QURN01000014">
    <property type="protein sequence ID" value="RFC65750.1"/>
    <property type="molecule type" value="Genomic_DNA"/>
</dbReference>
<feature type="chain" id="PRO_5016645936" evidence="1">
    <location>
        <begin position="29"/>
        <end position="109"/>
    </location>
</feature>
<dbReference type="InterPro" id="IPR006311">
    <property type="entry name" value="TAT_signal"/>
</dbReference>
<dbReference type="PROSITE" id="PS51318">
    <property type="entry name" value="TAT"/>
    <property type="match status" value="1"/>
</dbReference>
<proteinExistence type="predicted"/>
<organism evidence="2 3">
    <name type="scientific">Mesorhizobium denitrificans</name>
    <dbReference type="NCBI Taxonomy" id="2294114"/>
    <lineage>
        <taxon>Bacteria</taxon>
        <taxon>Pseudomonadati</taxon>
        <taxon>Pseudomonadota</taxon>
        <taxon>Alphaproteobacteria</taxon>
        <taxon>Hyphomicrobiales</taxon>
        <taxon>Phyllobacteriaceae</taxon>
        <taxon>Mesorhizobium</taxon>
    </lineage>
</organism>
<gene>
    <name evidence="2" type="ORF">DY251_17105</name>
</gene>
<keyword evidence="3" id="KW-1185">Reference proteome</keyword>
<evidence type="ECO:0000313" key="3">
    <source>
        <dbReference type="Proteomes" id="UP000262379"/>
    </source>
</evidence>